<accession>A0AAV6MQF0</accession>
<dbReference type="AlphaFoldDB" id="A0AAV6MQF0"/>
<keyword evidence="3" id="KW-1185">Reference proteome</keyword>
<proteinExistence type="predicted"/>
<sequence length="151" mass="16413">MLFHSSKKLLDSLLCSTNDSNHLCVWFMQETKFSWKPRQEVCTFSPCSGKSPAVGFHSGEKSPPISSAGDCPPRRLVFSEAAAAAVVVDTPIAYCVTIGFWVQIAAVPEKNSKNKKWILHRKSSSEKPKSPHMQHSGSDGELAGAAPVDVI</sequence>
<gene>
    <name evidence="2" type="ORF">SDJN03_18089</name>
</gene>
<reference evidence="2 3" key="1">
    <citation type="journal article" date="2021" name="Hortic Res">
        <title>The domestication of Cucurbita argyrosperma as revealed by the genome of its wild relative.</title>
        <authorList>
            <person name="Barrera-Redondo J."/>
            <person name="Sanchez-de la Vega G."/>
            <person name="Aguirre-Liguori J.A."/>
            <person name="Castellanos-Morales G."/>
            <person name="Gutierrez-Guerrero Y.T."/>
            <person name="Aguirre-Dugua X."/>
            <person name="Aguirre-Planter E."/>
            <person name="Tenaillon M.I."/>
            <person name="Lira-Saade R."/>
            <person name="Eguiarte L.E."/>
        </authorList>
    </citation>
    <scope>NUCLEOTIDE SEQUENCE [LARGE SCALE GENOMIC DNA]</scope>
    <source>
        <strain evidence="2">JBR-2021</strain>
    </source>
</reference>
<feature type="region of interest" description="Disordered" evidence="1">
    <location>
        <begin position="120"/>
        <end position="151"/>
    </location>
</feature>
<evidence type="ECO:0000313" key="2">
    <source>
        <dbReference type="EMBL" id="KAG6585356.1"/>
    </source>
</evidence>
<organism evidence="2 3">
    <name type="scientific">Cucurbita argyrosperma subsp. sororia</name>
    <dbReference type="NCBI Taxonomy" id="37648"/>
    <lineage>
        <taxon>Eukaryota</taxon>
        <taxon>Viridiplantae</taxon>
        <taxon>Streptophyta</taxon>
        <taxon>Embryophyta</taxon>
        <taxon>Tracheophyta</taxon>
        <taxon>Spermatophyta</taxon>
        <taxon>Magnoliopsida</taxon>
        <taxon>eudicotyledons</taxon>
        <taxon>Gunneridae</taxon>
        <taxon>Pentapetalae</taxon>
        <taxon>rosids</taxon>
        <taxon>fabids</taxon>
        <taxon>Cucurbitales</taxon>
        <taxon>Cucurbitaceae</taxon>
        <taxon>Cucurbiteae</taxon>
        <taxon>Cucurbita</taxon>
    </lineage>
</organism>
<dbReference type="Proteomes" id="UP000685013">
    <property type="component" value="Chromosome 12"/>
</dbReference>
<name>A0AAV6MQF0_9ROSI</name>
<protein>
    <submittedName>
        <fullName evidence="2">Uncharacterized protein</fullName>
    </submittedName>
</protein>
<comment type="caution">
    <text evidence="2">The sequence shown here is derived from an EMBL/GenBank/DDBJ whole genome shotgun (WGS) entry which is preliminary data.</text>
</comment>
<evidence type="ECO:0000313" key="3">
    <source>
        <dbReference type="Proteomes" id="UP000685013"/>
    </source>
</evidence>
<dbReference type="EMBL" id="JAGKQH010000012">
    <property type="protein sequence ID" value="KAG6585356.1"/>
    <property type="molecule type" value="Genomic_DNA"/>
</dbReference>
<evidence type="ECO:0000256" key="1">
    <source>
        <dbReference type="SAM" id="MobiDB-lite"/>
    </source>
</evidence>
<feature type="non-terminal residue" evidence="2">
    <location>
        <position position="1"/>
    </location>
</feature>